<dbReference type="PROSITE" id="PS00108">
    <property type="entry name" value="PROTEIN_KINASE_ST"/>
    <property type="match status" value="1"/>
</dbReference>
<dbReference type="PANTHER" id="PTHR24348">
    <property type="entry name" value="SERINE/THREONINE-PROTEIN KINASE UNC-51-RELATED"/>
    <property type="match status" value="1"/>
</dbReference>
<dbReference type="PROSITE" id="PS50011">
    <property type="entry name" value="PROTEIN_KINASE_DOM"/>
    <property type="match status" value="1"/>
</dbReference>
<dbReference type="InterPro" id="IPR008271">
    <property type="entry name" value="Ser/Thr_kinase_AS"/>
</dbReference>
<dbReference type="GO" id="GO:0010506">
    <property type="term" value="P:regulation of autophagy"/>
    <property type="evidence" value="ECO:0007669"/>
    <property type="project" value="InterPro"/>
</dbReference>
<dbReference type="InterPro" id="IPR045269">
    <property type="entry name" value="Atg1-like"/>
</dbReference>
<dbReference type="InterPro" id="IPR000719">
    <property type="entry name" value="Prot_kinase_dom"/>
</dbReference>
<evidence type="ECO:0000259" key="1">
    <source>
        <dbReference type="PROSITE" id="PS50011"/>
    </source>
</evidence>
<dbReference type="GO" id="GO:0004674">
    <property type="term" value="F:protein serine/threonine kinase activity"/>
    <property type="evidence" value="ECO:0007669"/>
    <property type="project" value="InterPro"/>
</dbReference>
<sequence length="162" mass="18995">MQVCFAITISDLDFIDLPSPYFSIVNGSKQNTYIMEKKINSGTYGTVFLAHKEANKEKVAVKVQRTFIYDYFGVTRDVLFTSILKHENIVEIHCFDIFGPYEYSVYEYIPNTFHDLLSTNTVDFSEFLFLIKQILDALNYLRTKNIIYFDLKDNNIMVKENF</sequence>
<dbReference type="InterPro" id="IPR011009">
    <property type="entry name" value="Kinase-like_dom_sf"/>
</dbReference>
<dbReference type="GO" id="GO:0005524">
    <property type="term" value="F:ATP binding"/>
    <property type="evidence" value="ECO:0007669"/>
    <property type="project" value="InterPro"/>
</dbReference>
<dbReference type="Pfam" id="PF00069">
    <property type="entry name" value="Pkinase"/>
    <property type="match status" value="1"/>
</dbReference>
<reference evidence="2 3" key="1">
    <citation type="submission" date="2017-12" db="EMBL/GenBank/DDBJ databases">
        <authorList>
            <person name="Pombert J.-F."/>
            <person name="Haag K.L."/>
            <person name="Ebert D."/>
        </authorList>
    </citation>
    <scope>NUCLEOTIDE SEQUENCE [LARGE SCALE GENOMIC DNA]</scope>
    <source>
        <strain evidence="2">IL-BN-2</strain>
    </source>
</reference>
<name>A0A4Q9KZF9_9MICR</name>
<organism evidence="2 3">
    <name type="scientific">Hamiltosporidium magnivora</name>
    <dbReference type="NCBI Taxonomy" id="148818"/>
    <lineage>
        <taxon>Eukaryota</taxon>
        <taxon>Fungi</taxon>
        <taxon>Fungi incertae sedis</taxon>
        <taxon>Microsporidia</taxon>
        <taxon>Dubosqiidae</taxon>
        <taxon>Hamiltosporidium</taxon>
    </lineage>
</organism>
<dbReference type="VEuPathDB" id="MicrosporidiaDB:CWI36_0804p0030"/>
<dbReference type="EMBL" id="PIXR01001956">
    <property type="protein sequence ID" value="TBT99619.1"/>
    <property type="molecule type" value="Genomic_DNA"/>
</dbReference>
<evidence type="ECO:0000313" key="2">
    <source>
        <dbReference type="EMBL" id="TBT99619.1"/>
    </source>
</evidence>
<dbReference type="Gene3D" id="1.10.510.10">
    <property type="entry name" value="Transferase(Phosphotransferase) domain 1"/>
    <property type="match status" value="1"/>
</dbReference>
<accession>A0A4Q9KZF9</accession>
<dbReference type="AlphaFoldDB" id="A0A4Q9KZF9"/>
<keyword evidence="2" id="KW-0808">Transferase</keyword>
<evidence type="ECO:0000313" key="3">
    <source>
        <dbReference type="Proteomes" id="UP000293045"/>
    </source>
</evidence>
<dbReference type="SMART" id="SM00220">
    <property type="entry name" value="S_TKc"/>
    <property type="match status" value="1"/>
</dbReference>
<dbReference type="GO" id="GO:0005737">
    <property type="term" value="C:cytoplasm"/>
    <property type="evidence" value="ECO:0007669"/>
    <property type="project" value="TreeGrafter"/>
</dbReference>
<proteinExistence type="predicted"/>
<feature type="non-terminal residue" evidence="2">
    <location>
        <position position="162"/>
    </location>
</feature>
<feature type="domain" description="Protein kinase" evidence="1">
    <location>
        <begin position="33"/>
        <end position="162"/>
    </location>
</feature>
<dbReference type="SUPFAM" id="SSF56112">
    <property type="entry name" value="Protein kinase-like (PK-like)"/>
    <property type="match status" value="1"/>
</dbReference>
<dbReference type="PANTHER" id="PTHR24348:SF68">
    <property type="entry name" value="SERINE_THREONINE-PROTEIN KINASE ATG1C"/>
    <property type="match status" value="1"/>
</dbReference>
<dbReference type="Proteomes" id="UP000293045">
    <property type="component" value="Unassembled WGS sequence"/>
</dbReference>
<keyword evidence="2" id="KW-0418">Kinase</keyword>
<comment type="caution">
    <text evidence="2">The sequence shown here is derived from an EMBL/GenBank/DDBJ whole genome shotgun (WGS) entry which is preliminary data.</text>
</comment>
<protein>
    <submittedName>
        <fullName evidence="2">Protein kinase</fullName>
    </submittedName>
</protein>
<dbReference type="VEuPathDB" id="MicrosporidiaDB:CWI39_1956p0020"/>
<gene>
    <name evidence="2" type="ORF">CWI39_1956p0020</name>
</gene>